<dbReference type="PANTHER" id="PTHR12984:SF3">
    <property type="entry name" value="N-TERMINAL KINASE-LIKE PROTEIN"/>
    <property type="match status" value="1"/>
</dbReference>
<dbReference type="EMBL" id="JASBNA010000004">
    <property type="protein sequence ID" value="KAK7692887.1"/>
    <property type="molecule type" value="Genomic_DNA"/>
</dbReference>
<comment type="caution">
    <text evidence="1">The sequence shown here is derived from an EMBL/GenBank/DDBJ whole genome shotgun (WGS) entry which is preliminary data.</text>
</comment>
<gene>
    <name evidence="1" type="ORF">QCA50_004522</name>
</gene>
<evidence type="ECO:0000313" key="1">
    <source>
        <dbReference type="EMBL" id="KAK7692887.1"/>
    </source>
</evidence>
<sequence length="162" mass="18196">MDYLRTLGSAAVSTLVQKSGLTLPFSLGQKVASFEGKSIWTLHDATKREDGSAVSVFEFDSSLPRNRNAMPLAKNTLRKLRTIRHPDVLKFLDAVETDTTICIMTERVRPLAPAIHERASKPAQEREDWLLWGLHRSFCTSPFLLANLMSIYFVPGSPCVYK</sequence>
<accession>A0AAW0GJR2</accession>
<dbReference type="PANTHER" id="PTHR12984">
    <property type="entry name" value="SCY1-RELATED S/T PROTEIN KINASE-LIKE"/>
    <property type="match status" value="1"/>
</dbReference>
<dbReference type="InterPro" id="IPR051177">
    <property type="entry name" value="CIK-Related_Protein"/>
</dbReference>
<dbReference type="Gene3D" id="3.30.200.20">
    <property type="entry name" value="Phosphorylase Kinase, domain 1"/>
    <property type="match status" value="1"/>
</dbReference>
<protein>
    <recommendedName>
        <fullName evidence="3">Protein kinase domain-containing protein</fullName>
    </recommendedName>
</protein>
<organism evidence="1 2">
    <name type="scientific">Cerrena zonata</name>
    <dbReference type="NCBI Taxonomy" id="2478898"/>
    <lineage>
        <taxon>Eukaryota</taxon>
        <taxon>Fungi</taxon>
        <taxon>Dikarya</taxon>
        <taxon>Basidiomycota</taxon>
        <taxon>Agaricomycotina</taxon>
        <taxon>Agaricomycetes</taxon>
        <taxon>Polyporales</taxon>
        <taxon>Cerrenaceae</taxon>
        <taxon>Cerrena</taxon>
    </lineage>
</organism>
<name>A0AAW0GJR2_9APHY</name>
<proteinExistence type="predicted"/>
<reference evidence="1 2" key="1">
    <citation type="submission" date="2022-09" db="EMBL/GenBank/DDBJ databases">
        <authorList>
            <person name="Palmer J.M."/>
        </authorList>
    </citation>
    <scope>NUCLEOTIDE SEQUENCE [LARGE SCALE GENOMIC DNA]</scope>
    <source>
        <strain evidence="1 2">DSM 7382</strain>
    </source>
</reference>
<dbReference type="Proteomes" id="UP001385951">
    <property type="component" value="Unassembled WGS sequence"/>
</dbReference>
<evidence type="ECO:0008006" key="3">
    <source>
        <dbReference type="Google" id="ProtNLM"/>
    </source>
</evidence>
<evidence type="ECO:0000313" key="2">
    <source>
        <dbReference type="Proteomes" id="UP001385951"/>
    </source>
</evidence>
<dbReference type="AlphaFoldDB" id="A0AAW0GJR2"/>
<dbReference type="GO" id="GO:0005737">
    <property type="term" value="C:cytoplasm"/>
    <property type="evidence" value="ECO:0007669"/>
    <property type="project" value="TreeGrafter"/>
</dbReference>
<dbReference type="GO" id="GO:0006409">
    <property type="term" value="P:tRNA export from nucleus"/>
    <property type="evidence" value="ECO:0007669"/>
    <property type="project" value="TreeGrafter"/>
</dbReference>
<keyword evidence="2" id="KW-1185">Reference proteome</keyword>